<sequence length="363" mass="41328">MSKETPRKMLYPQFPAGKLPLSADKGKYNSYPFKSSPADFTANTLPLISGPFVVVVVVEKTRKEDEGVLAMTETRDSADEKIIVRANTSESDTSYSYDAKEYKAGLLVSGNKKATHETIEKPKPQSATGNKNRGLASYLSALKITRKPTHYRDREPVSPEEFLISLPLLQARSPYWANLLNETQITIEPLEIKAIPGIVSPQSVAMLFHWWYREDLVWSDLESHHKNDVSNMIELAHLMVHWQVHDPNLELYITSAVKHIVTKYGKHNNHKFFSDDHIESVFSLRHGHSLQDLLVMAAIEPYFGKDERGYVPKILNKPGGAEWLLQWVHITMNSISLLGKNTPNFKDPFSGHWFDIMPEAKRY</sequence>
<reference evidence="1" key="1">
    <citation type="submission" date="2021-07" db="EMBL/GenBank/DDBJ databases">
        <authorList>
            <person name="Durling M."/>
        </authorList>
    </citation>
    <scope>NUCLEOTIDE SEQUENCE</scope>
</reference>
<comment type="caution">
    <text evidence="1">The sequence shown here is derived from an EMBL/GenBank/DDBJ whole genome shotgun (WGS) entry which is preliminary data.</text>
</comment>
<protein>
    <submittedName>
        <fullName evidence="1">Uncharacterized protein</fullName>
    </submittedName>
</protein>
<evidence type="ECO:0000313" key="2">
    <source>
        <dbReference type="Proteomes" id="UP000701801"/>
    </source>
</evidence>
<proteinExistence type="predicted"/>
<keyword evidence="2" id="KW-1185">Reference proteome</keyword>
<dbReference type="AlphaFoldDB" id="A0A9N9Q182"/>
<dbReference type="OrthoDB" id="10281987at2759"/>
<dbReference type="EMBL" id="CAJVRM010000020">
    <property type="protein sequence ID" value="CAG8971414.1"/>
    <property type="molecule type" value="Genomic_DNA"/>
</dbReference>
<organism evidence="1 2">
    <name type="scientific">Hymenoscyphus albidus</name>
    <dbReference type="NCBI Taxonomy" id="595503"/>
    <lineage>
        <taxon>Eukaryota</taxon>
        <taxon>Fungi</taxon>
        <taxon>Dikarya</taxon>
        <taxon>Ascomycota</taxon>
        <taxon>Pezizomycotina</taxon>
        <taxon>Leotiomycetes</taxon>
        <taxon>Helotiales</taxon>
        <taxon>Helotiaceae</taxon>
        <taxon>Hymenoscyphus</taxon>
    </lineage>
</organism>
<dbReference type="Proteomes" id="UP000701801">
    <property type="component" value="Unassembled WGS sequence"/>
</dbReference>
<accession>A0A9N9Q182</accession>
<evidence type="ECO:0000313" key="1">
    <source>
        <dbReference type="EMBL" id="CAG8971414.1"/>
    </source>
</evidence>
<gene>
    <name evidence="1" type="ORF">HYALB_00001996</name>
</gene>
<name>A0A9N9Q182_9HELO</name>